<dbReference type="InterPro" id="IPR017972">
    <property type="entry name" value="Cyt_P450_CS"/>
</dbReference>
<dbReference type="InterPro" id="IPR002397">
    <property type="entry name" value="Cyt_P450_B"/>
</dbReference>
<dbReference type="InterPro" id="IPR036396">
    <property type="entry name" value="Cyt_P450_sf"/>
</dbReference>
<dbReference type="Proteomes" id="UP000579945">
    <property type="component" value="Unassembled WGS sequence"/>
</dbReference>
<dbReference type="AlphaFoldDB" id="M4JXS9"/>
<evidence type="ECO:0000256" key="1">
    <source>
        <dbReference type="ARBA" id="ARBA00010617"/>
    </source>
</evidence>
<evidence type="ECO:0000313" key="9">
    <source>
        <dbReference type="EMBL" id="MBB3724815.1"/>
    </source>
</evidence>
<evidence type="ECO:0000256" key="2">
    <source>
        <dbReference type="ARBA" id="ARBA00022617"/>
    </source>
</evidence>
<dbReference type="PRINTS" id="PR00359">
    <property type="entry name" value="BP450"/>
</dbReference>
<accession>M4JXS9</accession>
<dbReference type="PANTHER" id="PTHR46696">
    <property type="entry name" value="P450, PUTATIVE (EUROFUNG)-RELATED"/>
    <property type="match status" value="1"/>
</dbReference>
<dbReference type="PROSITE" id="PS00086">
    <property type="entry name" value="CYTOCHROME_P450"/>
    <property type="match status" value="1"/>
</dbReference>
<dbReference type="Gene3D" id="1.10.630.10">
    <property type="entry name" value="Cytochrome P450"/>
    <property type="match status" value="1"/>
</dbReference>
<sequence>MTRSPVHGTPTSPLTYPFDLGEDGVNRPGLHLHPTYHAVRESGTGVAEVIRPNGTRAKLVTRYDDVVHLLRDQATFSRQAALTDDEVDVEGTILGLDGAEHTEVRSVVTDHFTPKAVEKIREQIERRAADHLASMLAQEQPVDMIEAFALPFALDTISDMLGLPQQDRRQFRQWGEAFLATSTLSRAEADAAQMAMVGYLAGLIEQRRAEPADDLLSTIATRGAHLPPDRVIKLPLALLVGGWETTASSIGTFTEVLLTHPYGGHDSAYGYLADRPEEVELAVTELERMYSTAAADAMPRRVMRDVVLPGGASLRAGELVIPSHDAANYDPRVFSDPQQMNLARTPNRRLSFGFGAHHCIGRHLGHLEVVTAIRLLTRELPTLRLAGEAVRKEGIIISGLQSLPVAWS</sequence>
<keyword evidence="2 7" id="KW-0349">Heme</keyword>
<dbReference type="GO" id="GO:0005506">
    <property type="term" value="F:iron ion binding"/>
    <property type="evidence" value="ECO:0007669"/>
    <property type="project" value="InterPro"/>
</dbReference>
<dbReference type="EMBL" id="JACIBV010000001">
    <property type="protein sequence ID" value="MBB3724815.1"/>
    <property type="molecule type" value="Genomic_DNA"/>
</dbReference>
<dbReference type="InterPro" id="IPR001128">
    <property type="entry name" value="Cyt_P450"/>
</dbReference>
<dbReference type="FunFam" id="1.10.630.10:FF:000018">
    <property type="entry name" value="Cytochrome P450 monooxygenase"/>
    <property type="match status" value="1"/>
</dbReference>
<reference evidence="9 10" key="3">
    <citation type="submission" date="2020-08" db="EMBL/GenBank/DDBJ databases">
        <title>Sequencing the genomes of 1000 actinobacteria strains.</title>
        <authorList>
            <person name="Klenk H.-P."/>
        </authorList>
    </citation>
    <scope>NUCLEOTIDE SEQUENCE [LARGE SCALE GENOMIC DNA]</scope>
    <source>
        <strain evidence="9 10">DSM 44320</strain>
    </source>
</reference>
<dbReference type="PANTHER" id="PTHR46696:SF6">
    <property type="entry name" value="P450, PUTATIVE (EUROFUNG)-RELATED"/>
    <property type="match status" value="1"/>
</dbReference>
<dbReference type="RefSeq" id="WP_183643294.1">
    <property type="nucleotide sequence ID" value="NZ_JACIBV010000001.1"/>
</dbReference>
<evidence type="ECO:0000256" key="4">
    <source>
        <dbReference type="ARBA" id="ARBA00023002"/>
    </source>
</evidence>
<dbReference type="Pfam" id="PF00067">
    <property type="entry name" value="p450"/>
    <property type="match status" value="1"/>
</dbReference>
<dbReference type="SUPFAM" id="SSF48264">
    <property type="entry name" value="Cytochrome P450"/>
    <property type="match status" value="1"/>
</dbReference>
<evidence type="ECO:0000313" key="10">
    <source>
        <dbReference type="Proteomes" id="UP000579945"/>
    </source>
</evidence>
<protein>
    <submittedName>
        <fullName evidence="8 9">Cytochrome P450</fullName>
    </submittedName>
</protein>
<dbReference type="EMBL" id="KC208053">
    <property type="protein sequence ID" value="AGE14549.1"/>
    <property type="molecule type" value="Genomic_DNA"/>
</dbReference>
<gene>
    <name evidence="9" type="ORF">FHR33_000675</name>
</gene>
<keyword evidence="3 7" id="KW-0479">Metal-binding</keyword>
<evidence type="ECO:0000256" key="3">
    <source>
        <dbReference type="ARBA" id="ARBA00022723"/>
    </source>
</evidence>
<dbReference type="GeneID" id="95387291"/>
<evidence type="ECO:0000313" key="8">
    <source>
        <dbReference type="EMBL" id="AGE14549.1"/>
    </source>
</evidence>
<name>M4JXS9_9ACTN</name>
<evidence type="ECO:0000256" key="7">
    <source>
        <dbReference type="RuleBase" id="RU000461"/>
    </source>
</evidence>
<dbReference type="GO" id="GO:0016705">
    <property type="term" value="F:oxidoreductase activity, acting on paired donors, with incorporation or reduction of molecular oxygen"/>
    <property type="evidence" value="ECO:0007669"/>
    <property type="project" value="InterPro"/>
</dbReference>
<keyword evidence="5 7" id="KW-0408">Iron</keyword>
<dbReference type="GO" id="GO:0004497">
    <property type="term" value="F:monooxygenase activity"/>
    <property type="evidence" value="ECO:0007669"/>
    <property type="project" value="UniProtKB-KW"/>
</dbReference>
<keyword evidence="10" id="KW-1185">Reference proteome</keyword>
<keyword evidence="4 7" id="KW-0560">Oxidoreductase</keyword>
<comment type="similarity">
    <text evidence="1 7">Belongs to the cytochrome P450 family.</text>
</comment>
<evidence type="ECO:0000256" key="6">
    <source>
        <dbReference type="ARBA" id="ARBA00023033"/>
    </source>
</evidence>
<keyword evidence="6 7" id="KW-0503">Monooxygenase</keyword>
<evidence type="ECO:0000256" key="5">
    <source>
        <dbReference type="ARBA" id="ARBA00023004"/>
    </source>
</evidence>
<proteinExistence type="inferred from homology"/>
<reference evidence="8" key="1">
    <citation type="submission" date="2012-11" db="EMBL/GenBank/DDBJ databases">
        <authorList>
            <person name="Lee M.-J."/>
            <person name="Kim H.-B."/>
            <person name="Yoon Y.J."/>
            <person name="Han K."/>
            <person name="Kim E.-S."/>
        </authorList>
    </citation>
    <scope>NUCLEOTIDE SEQUENCE</scope>
    <source>
        <strain evidence="8">Sebekia benihana</strain>
    </source>
</reference>
<organism evidence="8">
    <name type="scientific">Nonomuraea dietziae</name>
    <dbReference type="NCBI Taxonomy" id="65515"/>
    <lineage>
        <taxon>Bacteria</taxon>
        <taxon>Bacillati</taxon>
        <taxon>Actinomycetota</taxon>
        <taxon>Actinomycetes</taxon>
        <taxon>Streptosporangiales</taxon>
        <taxon>Streptosporangiaceae</taxon>
        <taxon>Nonomuraea</taxon>
    </lineage>
</organism>
<dbReference type="GO" id="GO:0020037">
    <property type="term" value="F:heme binding"/>
    <property type="evidence" value="ECO:0007669"/>
    <property type="project" value="InterPro"/>
</dbReference>
<reference evidence="8" key="2">
    <citation type="journal article" date="2013" name="Appl. Environ. Microbiol.">
        <title>Identification of a Cyclosporine-Specific P450 Hydroxylase Gene through Targeted Cytochrome P450 Complement (CYPome) Disruption in Sebekia benihana.</title>
        <authorList>
            <person name="Lee M.J."/>
            <person name="Kim H.B."/>
            <person name="Yoon Y.J."/>
            <person name="Han K."/>
            <person name="Kim E.S."/>
        </authorList>
    </citation>
    <scope>NUCLEOTIDE SEQUENCE</scope>
    <source>
        <strain evidence="8">Sebekia benihana</strain>
    </source>
</reference>